<protein>
    <recommendedName>
        <fullName evidence="3">Secreted protein</fullName>
    </recommendedName>
</protein>
<sequence>MVPVKQRQKCKSLGLFLFMIGSAMTEHIQKHIEHHDGGPLTLPVCSQHLAASAASTLKVKRSIKHVFTFILCKHWSSFSYTSNNALFLKIITFLCRSRATPSIGRTSSNQSILRFDKRTRHS</sequence>
<name>A0A4D5RX91_IXOSC</name>
<dbReference type="AlphaFoldDB" id="A0A4D5RX91"/>
<accession>A0A4D5RX91</accession>
<organism evidence="2">
    <name type="scientific">Ixodes scapularis</name>
    <name type="common">Black-legged tick</name>
    <name type="synonym">Deer tick</name>
    <dbReference type="NCBI Taxonomy" id="6945"/>
    <lineage>
        <taxon>Eukaryota</taxon>
        <taxon>Metazoa</taxon>
        <taxon>Ecdysozoa</taxon>
        <taxon>Arthropoda</taxon>
        <taxon>Chelicerata</taxon>
        <taxon>Arachnida</taxon>
        <taxon>Acari</taxon>
        <taxon>Parasitiformes</taxon>
        <taxon>Ixodida</taxon>
        <taxon>Ixodoidea</taxon>
        <taxon>Ixodidae</taxon>
        <taxon>Ixodinae</taxon>
        <taxon>Ixodes</taxon>
    </lineage>
</organism>
<proteinExistence type="predicted"/>
<evidence type="ECO:0008006" key="3">
    <source>
        <dbReference type="Google" id="ProtNLM"/>
    </source>
</evidence>
<feature type="chain" id="PRO_5020028573" description="Secreted protein" evidence="1">
    <location>
        <begin position="26"/>
        <end position="122"/>
    </location>
</feature>
<feature type="signal peptide" evidence="1">
    <location>
        <begin position="1"/>
        <end position="25"/>
    </location>
</feature>
<reference evidence="2" key="1">
    <citation type="submission" date="2019-04" db="EMBL/GenBank/DDBJ databases">
        <title>An insight into the mialome of Ixodes scapularis.</title>
        <authorList>
            <person name="Ribeiro J.M."/>
            <person name="Mather T.N."/>
            <person name="Karim S."/>
        </authorList>
    </citation>
    <scope>NUCLEOTIDE SEQUENCE</scope>
</reference>
<keyword evidence="1" id="KW-0732">Signal</keyword>
<evidence type="ECO:0000256" key="1">
    <source>
        <dbReference type="SAM" id="SignalP"/>
    </source>
</evidence>
<dbReference type="EMBL" id="GHJT01007952">
    <property type="protein sequence ID" value="MOY41923.1"/>
    <property type="molecule type" value="Transcribed_RNA"/>
</dbReference>
<evidence type="ECO:0000313" key="2">
    <source>
        <dbReference type="EMBL" id="MOY41923.1"/>
    </source>
</evidence>